<proteinExistence type="predicted"/>
<dbReference type="OrthoDB" id="7058586at2"/>
<dbReference type="EMBL" id="WNKU01000014">
    <property type="protein sequence ID" value="MTV49775.1"/>
    <property type="molecule type" value="Genomic_DNA"/>
</dbReference>
<dbReference type="Proteomes" id="UP000430670">
    <property type="component" value="Unassembled WGS sequence"/>
</dbReference>
<dbReference type="RefSeq" id="WP_155476860.1">
    <property type="nucleotide sequence ID" value="NZ_WNKU01000014.1"/>
</dbReference>
<keyword evidence="2" id="KW-1185">Reference proteome</keyword>
<sequence length="173" mass="19980">MNETKVEEIPVPPQALIAQALRRVDYGDAYRIRWPQELELDIIAFVRILFTSAPSWVTKLTLLRNRIVKLFGIKVPDNAAANTPVDFSFEPGSSASFFRVYERRTNELLLGEDNRHLDFRLSFFIEEQDGVHYAVVATVVQFHGWAGRAYFLPVRPFHRLMVPAMLRSAVRNF</sequence>
<dbReference type="InterPro" id="IPR021295">
    <property type="entry name" value="DUF2867"/>
</dbReference>
<dbReference type="Pfam" id="PF11066">
    <property type="entry name" value="DUF2867"/>
    <property type="match status" value="1"/>
</dbReference>
<comment type="caution">
    <text evidence="1">The sequence shown here is derived from an EMBL/GenBank/DDBJ whole genome shotgun (WGS) entry which is preliminary data.</text>
</comment>
<dbReference type="AlphaFoldDB" id="A0A6I3SM13"/>
<name>A0A6I3SM13_HELMO</name>
<protein>
    <submittedName>
        <fullName evidence="1">DUF2867 domain-containing protein</fullName>
    </submittedName>
</protein>
<evidence type="ECO:0000313" key="2">
    <source>
        <dbReference type="Proteomes" id="UP000430670"/>
    </source>
</evidence>
<reference evidence="1 2" key="1">
    <citation type="submission" date="2019-11" db="EMBL/GenBank/DDBJ databases">
        <title>Whole-genome sequence of a the green, strictly anaerobic photosynthetic bacterium Heliobacillus mobilis DSM 6151.</title>
        <authorList>
            <person name="Kyndt J.A."/>
            <person name="Meyer T.E."/>
        </authorList>
    </citation>
    <scope>NUCLEOTIDE SEQUENCE [LARGE SCALE GENOMIC DNA]</scope>
    <source>
        <strain evidence="1 2">DSM 6151</strain>
    </source>
</reference>
<evidence type="ECO:0000313" key="1">
    <source>
        <dbReference type="EMBL" id="MTV49775.1"/>
    </source>
</evidence>
<gene>
    <name evidence="1" type="ORF">GJ688_12410</name>
</gene>
<organism evidence="1 2">
    <name type="scientific">Heliobacterium mobile</name>
    <name type="common">Heliobacillus mobilis</name>
    <dbReference type="NCBI Taxonomy" id="28064"/>
    <lineage>
        <taxon>Bacteria</taxon>
        <taxon>Bacillati</taxon>
        <taxon>Bacillota</taxon>
        <taxon>Clostridia</taxon>
        <taxon>Eubacteriales</taxon>
        <taxon>Heliobacteriaceae</taxon>
        <taxon>Heliobacterium</taxon>
    </lineage>
</organism>
<accession>A0A6I3SM13</accession>